<evidence type="ECO:0000313" key="3">
    <source>
        <dbReference type="Proteomes" id="UP000050975"/>
    </source>
</evidence>
<dbReference type="GO" id="GO:0046872">
    <property type="term" value="F:metal ion binding"/>
    <property type="evidence" value="ECO:0007669"/>
    <property type="project" value="InterPro"/>
</dbReference>
<evidence type="ECO:0000259" key="1">
    <source>
        <dbReference type="Pfam" id="PF02915"/>
    </source>
</evidence>
<dbReference type="Proteomes" id="UP000050975">
    <property type="component" value="Unassembled WGS sequence"/>
</dbReference>
<sequence length="168" mass="19354">MEKSKAIEGLKIALQTELNGIEFYRVAAEKTEDAKGKQSFQMLAADEVKHFNALQQQYTSLIEENEWQSMDLGKAPILKGDSPIFSEELRDRVKGRHFEVTALSIGALLETNSINFYRKMKEGTDEPAARELFDQLEKWEQTHLHAITKQLDLIKEDYWAEQGFTPLF</sequence>
<organism evidence="2 3">
    <name type="scientific">candidate division WOR_3 bacterium SM1_77</name>
    <dbReference type="NCBI Taxonomy" id="1703778"/>
    <lineage>
        <taxon>Bacteria</taxon>
        <taxon>Bacteria division WOR-3</taxon>
    </lineage>
</organism>
<dbReference type="InterPro" id="IPR003251">
    <property type="entry name" value="Rr_diiron-bd_dom"/>
</dbReference>
<feature type="domain" description="Rubrerythrin diiron-binding" evidence="1">
    <location>
        <begin position="9"/>
        <end position="146"/>
    </location>
</feature>
<dbReference type="Pfam" id="PF02915">
    <property type="entry name" value="Rubrerythrin"/>
    <property type="match status" value="1"/>
</dbReference>
<dbReference type="SUPFAM" id="SSF47240">
    <property type="entry name" value="Ferritin-like"/>
    <property type="match status" value="1"/>
</dbReference>
<dbReference type="PANTHER" id="PTHR33531:SF7">
    <property type="entry name" value="HYPOTHETICAL MEMBRANE PROTEIN, CONSERVED"/>
    <property type="match status" value="1"/>
</dbReference>
<gene>
    <name evidence="2" type="ORF">AMJ74_03410</name>
</gene>
<reference evidence="2 3" key="1">
    <citation type="journal article" date="2015" name="Microbiome">
        <title>Genomic resolution of linkages in carbon, nitrogen, and sulfur cycling among widespread estuary sediment bacteria.</title>
        <authorList>
            <person name="Baker B.J."/>
            <person name="Lazar C.S."/>
            <person name="Teske A.P."/>
            <person name="Dick G.J."/>
        </authorList>
    </citation>
    <scope>NUCLEOTIDE SEQUENCE [LARGE SCALE GENOMIC DNA]</scope>
    <source>
        <strain evidence="2">SM1_77</strain>
    </source>
</reference>
<proteinExistence type="predicted"/>
<dbReference type="InterPro" id="IPR009078">
    <property type="entry name" value="Ferritin-like_SF"/>
</dbReference>
<dbReference type="CDD" id="cd01045">
    <property type="entry name" value="Ferritin_like_AB"/>
    <property type="match status" value="1"/>
</dbReference>
<dbReference type="Gene3D" id="1.20.1260.10">
    <property type="match status" value="1"/>
</dbReference>
<dbReference type="AlphaFoldDB" id="A0A0S8K0S5"/>
<comment type="caution">
    <text evidence="2">The sequence shown here is derived from an EMBL/GenBank/DDBJ whole genome shotgun (WGS) entry which is preliminary data.</text>
</comment>
<name>A0A0S8K0S5_UNCW3</name>
<dbReference type="InterPro" id="IPR012347">
    <property type="entry name" value="Ferritin-like"/>
</dbReference>
<protein>
    <recommendedName>
        <fullName evidence="1">Rubrerythrin diiron-binding domain-containing protein</fullName>
    </recommendedName>
</protein>
<dbReference type="EMBL" id="LJVE01000050">
    <property type="protein sequence ID" value="KPL14445.1"/>
    <property type="molecule type" value="Genomic_DNA"/>
</dbReference>
<dbReference type="PANTHER" id="PTHR33531">
    <property type="entry name" value="RUBRERYTHRIN SUBFAMILY"/>
    <property type="match status" value="1"/>
</dbReference>
<evidence type="ECO:0000313" key="2">
    <source>
        <dbReference type="EMBL" id="KPL14445.1"/>
    </source>
</evidence>
<accession>A0A0S8K0S5</accession>
<dbReference type="GO" id="GO:0016491">
    <property type="term" value="F:oxidoreductase activity"/>
    <property type="evidence" value="ECO:0007669"/>
    <property type="project" value="InterPro"/>
</dbReference>